<feature type="region of interest" description="Disordered" evidence="1">
    <location>
        <begin position="525"/>
        <end position="554"/>
    </location>
</feature>
<keyword evidence="4" id="KW-1185">Reference proteome</keyword>
<name>Q1ZXF4_DICDI</name>
<feature type="region of interest" description="Disordered" evidence="1">
    <location>
        <begin position="727"/>
        <end position="754"/>
    </location>
</feature>
<evidence type="ECO:0000313" key="4">
    <source>
        <dbReference type="Proteomes" id="UP000002195"/>
    </source>
</evidence>
<protein>
    <submittedName>
        <fullName evidence="3">EGF-like domain-containing protein</fullName>
    </submittedName>
</protein>
<dbReference type="dictyBase" id="DDB_G0294563"/>
<gene>
    <name evidence="3" type="ORF">DDB_G0294563</name>
</gene>
<dbReference type="PaxDb" id="44689-DDB0233001"/>
<evidence type="ECO:0000256" key="2">
    <source>
        <dbReference type="SAM" id="SignalP"/>
    </source>
</evidence>
<dbReference type="Proteomes" id="UP000002195">
    <property type="component" value="Unassembled WGS sequence"/>
</dbReference>
<dbReference type="HOGENOM" id="CLU_369372_0_0_1"/>
<dbReference type="CDD" id="cd00055">
    <property type="entry name" value="EGF_Lam"/>
    <property type="match status" value="1"/>
</dbReference>
<dbReference type="InParanoid" id="Q1ZXF4"/>
<dbReference type="eggNOG" id="ENOG502RE39">
    <property type="taxonomic scope" value="Eukaryota"/>
</dbReference>
<sequence>MKLYLISIIIFISFILNNCQVYNDYNPWLSNFHDSEFSSYSECSPITNEIDWLNSNSTNNNNKNNNNNNNNNNNCKPPILKFNPILLKDQSYIVLNSDNSDNKLKLVKYKFKGQQIDWSFTFNDFDNYNYKCSIKIINANIITASSINNSTINSNIKKPPTLIYIKEFSKFYLIDTSSGTLLWNSTSNSFNNCKSNNYFSKIYNFYSICDNNNNNNSNSNLITVSPYNDNDEIKVLVNQLPNNITNYQHKTTKQDEISNDEIILGYPITYSRIDTLLYVNFNNGLVSLIVPPTIENNSSGGDSSDSDSSDGDNMVSIKFQFSLKNNTINQISPLVFNSFNTYSKHMNTLSCNNAKVTIDTYDPKTGSVELSKILLSGVNCANIFNAKVGSSPSISANSSAKSIGIVFMFNYYFNGFWLSYSGIYVLNPYSLRWYINGEYSLLLDFAITHSNSIYFCRNDKILLYDQNISVLSFNLPLINNSSNNNNKNNTNSINFCKIAVGENSILLSFIDYNSNSIINSNINISSGDSDSSSSSSSRGSSNSISSDNSSSNENESLGESFIIRGIDSMCPDLCGANMGCLKDVGCKCLQDYYPVGNCSSFCLASYTCSNHGKCDEFGSCVCNPTTGWYGQNCNLCKDGYGGNDCNVGIRIGKKRKEGKGICCSCFYKFKNKINKPKNYITLDERNIGVINDSGSGGTALNVSSGNVSSGGESDSEIFSIHQQQISPLLNSNNNNNNGGLKKKKNDYFDEDLQL</sequence>
<feature type="chain" id="PRO_5004198873" evidence="2">
    <location>
        <begin position="20"/>
        <end position="754"/>
    </location>
</feature>
<proteinExistence type="predicted"/>
<dbReference type="InterPro" id="IPR002049">
    <property type="entry name" value="LE_dom"/>
</dbReference>
<dbReference type="VEuPathDB" id="AmoebaDB:DDB_G0294563"/>
<dbReference type="OMA" id="MCPDLCG"/>
<feature type="region of interest" description="Disordered" evidence="1">
    <location>
        <begin position="54"/>
        <end position="73"/>
    </location>
</feature>
<dbReference type="EMBL" id="AAFI02000070">
    <property type="protein sequence ID" value="EAS66857.1"/>
    <property type="molecule type" value="Genomic_DNA"/>
</dbReference>
<accession>Q1ZXF4</accession>
<dbReference type="KEGG" id="ddi:DDB_G0294563"/>
<reference evidence="3 4" key="1">
    <citation type="journal article" date="2005" name="Nature">
        <title>The genome of the social amoeba Dictyostelium discoideum.</title>
        <authorList>
            <consortium name="The Dictyostelium discoideum Sequencing Consortium"/>
            <person name="Eichinger L."/>
            <person name="Pachebat J.A."/>
            <person name="Glockner G."/>
            <person name="Rajandream M.A."/>
            <person name="Sucgang R."/>
            <person name="Berriman M."/>
            <person name="Song J."/>
            <person name="Olsen R."/>
            <person name="Szafranski K."/>
            <person name="Xu Q."/>
            <person name="Tunggal B."/>
            <person name="Kummerfeld S."/>
            <person name="Madera M."/>
            <person name="Konfortov B.A."/>
            <person name="Rivero F."/>
            <person name="Bankier A.T."/>
            <person name="Lehmann R."/>
            <person name="Hamlin N."/>
            <person name="Davies R."/>
            <person name="Gaudet P."/>
            <person name="Fey P."/>
            <person name="Pilcher K."/>
            <person name="Chen G."/>
            <person name="Saunders D."/>
            <person name="Sodergren E."/>
            <person name="Davis P."/>
            <person name="Kerhornou A."/>
            <person name="Nie X."/>
            <person name="Hall N."/>
            <person name="Anjard C."/>
            <person name="Hemphill L."/>
            <person name="Bason N."/>
            <person name="Farbrother P."/>
            <person name="Desany B."/>
            <person name="Just E."/>
            <person name="Morio T."/>
            <person name="Rost R."/>
            <person name="Churcher C."/>
            <person name="Cooper J."/>
            <person name="Haydock S."/>
            <person name="van Driessche N."/>
            <person name="Cronin A."/>
            <person name="Goodhead I."/>
            <person name="Muzny D."/>
            <person name="Mourier T."/>
            <person name="Pain A."/>
            <person name="Lu M."/>
            <person name="Harper D."/>
            <person name="Lindsay R."/>
            <person name="Hauser H."/>
            <person name="James K."/>
            <person name="Quiles M."/>
            <person name="Madan Babu M."/>
            <person name="Saito T."/>
            <person name="Buchrieser C."/>
            <person name="Wardroper A."/>
            <person name="Felder M."/>
            <person name="Thangavelu M."/>
            <person name="Johnson D."/>
            <person name="Knights A."/>
            <person name="Loulseged H."/>
            <person name="Mungall K."/>
            <person name="Oliver K."/>
            <person name="Price C."/>
            <person name="Quail M.A."/>
            <person name="Urushihara H."/>
            <person name="Hernandez J."/>
            <person name="Rabbinowitsch E."/>
            <person name="Steffen D."/>
            <person name="Sanders M."/>
            <person name="Ma J."/>
            <person name="Kohara Y."/>
            <person name="Sharp S."/>
            <person name="Simmonds M."/>
            <person name="Spiegler S."/>
            <person name="Tivey A."/>
            <person name="Sugano S."/>
            <person name="White B."/>
            <person name="Walker D."/>
            <person name="Woodward J."/>
            <person name="Winckler T."/>
            <person name="Tanaka Y."/>
            <person name="Shaulsky G."/>
            <person name="Schleicher M."/>
            <person name="Weinstock G."/>
            <person name="Rosenthal A."/>
            <person name="Cox E.C."/>
            <person name="Chisholm R.L."/>
            <person name="Gibbs R."/>
            <person name="Loomis W.F."/>
            <person name="Platzer M."/>
            <person name="Kay R.R."/>
            <person name="Williams J."/>
            <person name="Dear P.H."/>
            <person name="Noegel A.A."/>
            <person name="Barrell B."/>
            <person name="Kuspa A."/>
        </authorList>
    </citation>
    <scope>NUCLEOTIDE SEQUENCE [LARGE SCALE GENOMIC DNA]</scope>
    <source>
        <strain evidence="3 4">AX4</strain>
    </source>
</reference>
<comment type="caution">
    <text evidence="3">The sequence shown here is derived from an EMBL/GenBank/DDBJ whole genome shotgun (WGS) entry which is preliminary data.</text>
</comment>
<feature type="signal peptide" evidence="2">
    <location>
        <begin position="1"/>
        <end position="19"/>
    </location>
</feature>
<evidence type="ECO:0000313" key="3">
    <source>
        <dbReference type="EMBL" id="EAS66857.1"/>
    </source>
</evidence>
<dbReference type="RefSeq" id="XP_001134540.1">
    <property type="nucleotide sequence ID" value="XM_001134540.1"/>
</dbReference>
<evidence type="ECO:0000256" key="1">
    <source>
        <dbReference type="SAM" id="MobiDB-lite"/>
    </source>
</evidence>
<keyword evidence="2" id="KW-0732">Signal</keyword>
<feature type="compositionally biased region" description="Low complexity" evidence="1">
    <location>
        <begin position="728"/>
        <end position="739"/>
    </location>
</feature>
<dbReference type="GeneID" id="8624701"/>
<dbReference type="AlphaFoldDB" id="Q1ZXF4"/>
<organism evidence="3 4">
    <name type="scientific">Dictyostelium discoideum</name>
    <name type="common">Social amoeba</name>
    <dbReference type="NCBI Taxonomy" id="44689"/>
    <lineage>
        <taxon>Eukaryota</taxon>
        <taxon>Amoebozoa</taxon>
        <taxon>Evosea</taxon>
        <taxon>Eumycetozoa</taxon>
        <taxon>Dictyostelia</taxon>
        <taxon>Dictyosteliales</taxon>
        <taxon>Dictyosteliaceae</taxon>
        <taxon>Dictyostelium</taxon>
    </lineage>
</organism>
<dbReference type="FunCoup" id="Q1ZXF4">
    <property type="interactions" value="243"/>
</dbReference>